<gene>
    <name evidence="2" type="ORF">SPF06_15755</name>
</gene>
<dbReference type="PANTHER" id="PTHR43767">
    <property type="entry name" value="LONG-CHAIN-FATTY-ACID--COA LIGASE"/>
    <property type="match status" value="1"/>
</dbReference>
<evidence type="ECO:0000313" key="3">
    <source>
        <dbReference type="Proteomes" id="UP001304769"/>
    </source>
</evidence>
<dbReference type="Gene3D" id="3.40.50.12780">
    <property type="entry name" value="N-terminal domain of ligase-like"/>
    <property type="match status" value="1"/>
</dbReference>
<organism evidence="2 3">
    <name type="scientific">Sinomonas terricola</name>
    <dbReference type="NCBI Taxonomy" id="3110330"/>
    <lineage>
        <taxon>Bacteria</taxon>
        <taxon>Bacillati</taxon>
        <taxon>Actinomycetota</taxon>
        <taxon>Actinomycetes</taxon>
        <taxon>Micrococcales</taxon>
        <taxon>Micrococcaceae</taxon>
        <taxon>Sinomonas</taxon>
    </lineage>
</organism>
<evidence type="ECO:0000259" key="1">
    <source>
        <dbReference type="Pfam" id="PF00501"/>
    </source>
</evidence>
<name>A0ABU5T9Q8_9MICC</name>
<feature type="domain" description="AMP-dependent synthetase/ligase" evidence="1">
    <location>
        <begin position="18"/>
        <end position="135"/>
    </location>
</feature>
<proteinExistence type="predicted"/>
<comment type="caution">
    <text evidence="2">The sequence shown here is derived from an EMBL/GenBank/DDBJ whole genome shotgun (WGS) entry which is preliminary data.</text>
</comment>
<accession>A0ABU5T9Q8</accession>
<dbReference type="EMBL" id="JAYGGQ010000013">
    <property type="protein sequence ID" value="MEA5456191.1"/>
    <property type="molecule type" value="Genomic_DNA"/>
</dbReference>
<dbReference type="SUPFAM" id="SSF56801">
    <property type="entry name" value="Acetyl-CoA synthetase-like"/>
    <property type="match status" value="1"/>
</dbReference>
<evidence type="ECO:0000313" key="2">
    <source>
        <dbReference type="EMBL" id="MEA5456191.1"/>
    </source>
</evidence>
<dbReference type="RefSeq" id="WP_323280084.1">
    <property type="nucleotide sequence ID" value="NZ_JAYGGQ010000013.1"/>
</dbReference>
<protein>
    <submittedName>
        <fullName evidence="2">AMP-binding protein</fullName>
    </submittedName>
</protein>
<reference evidence="2 3" key="1">
    <citation type="submission" date="2023-12" db="EMBL/GenBank/DDBJ databases">
        <title>Sinomonas terricola sp. nov, isolated from litchi orchard soil in Guangdong, PR China.</title>
        <authorList>
            <person name="Jiaxin W."/>
            <person name="Yang Z."/>
            <person name="Honghui Z."/>
        </authorList>
    </citation>
    <scope>NUCLEOTIDE SEQUENCE [LARGE SCALE GENOMIC DNA]</scope>
    <source>
        <strain evidence="2 3">JGH33</strain>
    </source>
</reference>
<dbReference type="InterPro" id="IPR050237">
    <property type="entry name" value="ATP-dep_AMP-bd_enzyme"/>
</dbReference>
<dbReference type="Pfam" id="PF00501">
    <property type="entry name" value="AMP-binding"/>
    <property type="match status" value="1"/>
</dbReference>
<dbReference type="Proteomes" id="UP001304769">
    <property type="component" value="Unassembled WGS sequence"/>
</dbReference>
<keyword evidence="3" id="KW-1185">Reference proteome</keyword>
<dbReference type="InterPro" id="IPR000873">
    <property type="entry name" value="AMP-dep_synth/lig_dom"/>
</dbReference>
<sequence length="386" mass="38996">MSTPSDAVGAVDLLLARAEAAPGRALFSVHGDGGPRRVTAAEFLAQVRWLARGLVAAGLGPGERVAVLSPATFEAHLAGTAVWYAGGVTVPIDASEAPAHVEAILAESGATRVFAARELAGSLSAMLGASAVLGDRLIPVTLLAVEGDGGTLTSLAGPGQGVSDAELERHRAAVHRDSPAVILARPESWAGDPPPLASPQMTVTHGALARLAAPLVSVLAARTAEPRAVVALPLSHPHASAAGVACLAAGASLAVPGDAALPAADPTFVLGSPRLFEELFEGAARSGGPRRRGRFARAAAIARAHSEADDGGASPGGGPRGRLRLAHAMWERLAYRRLRESMIGASLETAAYSGGTLDPDLAHFFRGIGVPIVGIESIVDDGALGS</sequence>
<dbReference type="InterPro" id="IPR042099">
    <property type="entry name" value="ANL_N_sf"/>
</dbReference>
<dbReference type="PANTHER" id="PTHR43767:SF1">
    <property type="entry name" value="NONRIBOSOMAL PEPTIDE SYNTHASE PES1 (EUROFUNG)-RELATED"/>
    <property type="match status" value="1"/>
</dbReference>